<keyword evidence="3" id="KW-1185">Reference proteome</keyword>
<organism evidence="2 3">
    <name type="scientific">Dendrothele bispora (strain CBS 962.96)</name>
    <dbReference type="NCBI Taxonomy" id="1314807"/>
    <lineage>
        <taxon>Eukaryota</taxon>
        <taxon>Fungi</taxon>
        <taxon>Dikarya</taxon>
        <taxon>Basidiomycota</taxon>
        <taxon>Agaricomycotina</taxon>
        <taxon>Agaricomycetes</taxon>
        <taxon>Agaricomycetidae</taxon>
        <taxon>Agaricales</taxon>
        <taxon>Agaricales incertae sedis</taxon>
        <taxon>Dendrothele</taxon>
    </lineage>
</organism>
<keyword evidence="1" id="KW-0812">Transmembrane</keyword>
<protein>
    <submittedName>
        <fullName evidence="2">Uncharacterized protein</fullName>
    </submittedName>
</protein>
<accession>A0A4S8MC86</accession>
<keyword evidence="1" id="KW-0472">Membrane</keyword>
<dbReference type="AlphaFoldDB" id="A0A4S8MC86"/>
<feature type="transmembrane region" description="Helical" evidence="1">
    <location>
        <begin position="84"/>
        <end position="107"/>
    </location>
</feature>
<keyword evidence="1" id="KW-1133">Transmembrane helix</keyword>
<gene>
    <name evidence="2" type="ORF">K435DRAFT_466108</name>
</gene>
<sequence length="151" mass="16762">MQSLASNRPQPARSFTSLSSLFMRSLHKQDKASPTTSSSSSSSSVPRLSRFLSKLLKRTYSFLQLSFKISFFVPPSSLKKQSHFYQYIVMSLLGFAVVINSLHGLIWTITKKRILNLASAVFFYSHADSTGDGGITTNFASTLLFAGQQHN</sequence>
<dbReference type="OrthoDB" id="409173at2759"/>
<dbReference type="Proteomes" id="UP000297245">
    <property type="component" value="Unassembled WGS sequence"/>
</dbReference>
<evidence type="ECO:0000313" key="2">
    <source>
        <dbReference type="EMBL" id="THV00138.1"/>
    </source>
</evidence>
<evidence type="ECO:0000256" key="1">
    <source>
        <dbReference type="SAM" id="Phobius"/>
    </source>
</evidence>
<dbReference type="EMBL" id="ML179108">
    <property type="protein sequence ID" value="THV00138.1"/>
    <property type="molecule type" value="Genomic_DNA"/>
</dbReference>
<proteinExistence type="predicted"/>
<name>A0A4S8MC86_DENBC</name>
<evidence type="ECO:0000313" key="3">
    <source>
        <dbReference type="Proteomes" id="UP000297245"/>
    </source>
</evidence>
<reference evidence="2 3" key="1">
    <citation type="journal article" date="2019" name="Nat. Ecol. Evol.">
        <title>Megaphylogeny resolves global patterns of mushroom evolution.</title>
        <authorList>
            <person name="Varga T."/>
            <person name="Krizsan K."/>
            <person name="Foldi C."/>
            <person name="Dima B."/>
            <person name="Sanchez-Garcia M."/>
            <person name="Sanchez-Ramirez S."/>
            <person name="Szollosi G.J."/>
            <person name="Szarkandi J.G."/>
            <person name="Papp V."/>
            <person name="Albert L."/>
            <person name="Andreopoulos W."/>
            <person name="Angelini C."/>
            <person name="Antonin V."/>
            <person name="Barry K.W."/>
            <person name="Bougher N.L."/>
            <person name="Buchanan P."/>
            <person name="Buyck B."/>
            <person name="Bense V."/>
            <person name="Catcheside P."/>
            <person name="Chovatia M."/>
            <person name="Cooper J."/>
            <person name="Damon W."/>
            <person name="Desjardin D."/>
            <person name="Finy P."/>
            <person name="Geml J."/>
            <person name="Haridas S."/>
            <person name="Hughes K."/>
            <person name="Justo A."/>
            <person name="Karasinski D."/>
            <person name="Kautmanova I."/>
            <person name="Kiss B."/>
            <person name="Kocsube S."/>
            <person name="Kotiranta H."/>
            <person name="LaButti K.M."/>
            <person name="Lechner B.E."/>
            <person name="Liimatainen K."/>
            <person name="Lipzen A."/>
            <person name="Lukacs Z."/>
            <person name="Mihaltcheva S."/>
            <person name="Morgado L.N."/>
            <person name="Niskanen T."/>
            <person name="Noordeloos M.E."/>
            <person name="Ohm R.A."/>
            <person name="Ortiz-Santana B."/>
            <person name="Ovrebo C."/>
            <person name="Racz N."/>
            <person name="Riley R."/>
            <person name="Savchenko A."/>
            <person name="Shiryaev A."/>
            <person name="Soop K."/>
            <person name="Spirin V."/>
            <person name="Szebenyi C."/>
            <person name="Tomsovsky M."/>
            <person name="Tulloss R.E."/>
            <person name="Uehling J."/>
            <person name="Grigoriev I.V."/>
            <person name="Vagvolgyi C."/>
            <person name="Papp T."/>
            <person name="Martin F.M."/>
            <person name="Miettinen O."/>
            <person name="Hibbett D.S."/>
            <person name="Nagy L.G."/>
        </authorList>
    </citation>
    <scope>NUCLEOTIDE SEQUENCE [LARGE SCALE GENOMIC DNA]</scope>
    <source>
        <strain evidence="2 3">CBS 962.96</strain>
    </source>
</reference>